<sequence length="190" mass="19161">MSATTAAALARPARLGLPALRLPALPRPFLPLFALSLLAGCGTAAEAPAEPQAQKAWVRLPAVPGRPAAGYLTLVGGNKDATLVAVTTPAAARTELHETMKMDAPGAPDHAGHEAMAGMSGATTMRPVKALPLPAGQTVKLAPGGLHLMLFDMDAKVAPGASVPLRLAFADGRTLETQAKAVAAGDAGVE</sequence>
<dbReference type="RefSeq" id="WP_132883011.1">
    <property type="nucleotide sequence ID" value="NZ_JBBGZA010000001.1"/>
</dbReference>
<organism evidence="1 2">
    <name type="scientific">Sphingomonas molluscorum</name>
    <dbReference type="NCBI Taxonomy" id="418184"/>
    <lineage>
        <taxon>Bacteria</taxon>
        <taxon>Pseudomonadati</taxon>
        <taxon>Pseudomonadota</taxon>
        <taxon>Alphaproteobacteria</taxon>
        <taxon>Sphingomonadales</taxon>
        <taxon>Sphingomonadaceae</taxon>
        <taxon>Sphingomonas</taxon>
    </lineage>
</organism>
<dbReference type="Proteomes" id="UP001380365">
    <property type="component" value="Unassembled WGS sequence"/>
</dbReference>
<proteinExistence type="predicted"/>
<dbReference type="SUPFAM" id="SSF110087">
    <property type="entry name" value="DR1885-like metal-binding protein"/>
    <property type="match status" value="1"/>
</dbReference>
<protein>
    <submittedName>
        <fullName evidence="1">Copper chaperone PCu(A)C</fullName>
    </submittedName>
</protein>
<dbReference type="Gene3D" id="2.60.40.1890">
    <property type="entry name" value="PCu(A)C copper chaperone"/>
    <property type="match status" value="1"/>
</dbReference>
<evidence type="ECO:0000313" key="1">
    <source>
        <dbReference type="EMBL" id="MEJ5096020.1"/>
    </source>
</evidence>
<comment type="caution">
    <text evidence="1">The sequence shown here is derived from an EMBL/GenBank/DDBJ whole genome shotgun (WGS) entry which is preliminary data.</text>
</comment>
<dbReference type="PANTHER" id="PTHR36302">
    <property type="entry name" value="BLR7088 PROTEIN"/>
    <property type="match status" value="1"/>
</dbReference>
<reference evidence="1 2" key="1">
    <citation type="submission" date="2023-12" db="EMBL/GenBank/DDBJ databases">
        <title>Gut-associated functions are favored during microbiome assembly across C. elegans life.</title>
        <authorList>
            <person name="Zimmermann J."/>
        </authorList>
    </citation>
    <scope>NUCLEOTIDE SEQUENCE [LARGE SCALE GENOMIC DNA]</scope>
    <source>
        <strain evidence="1 2">JUb134</strain>
    </source>
</reference>
<dbReference type="EMBL" id="JBBGZA010000001">
    <property type="protein sequence ID" value="MEJ5096020.1"/>
    <property type="molecule type" value="Genomic_DNA"/>
</dbReference>
<dbReference type="InterPro" id="IPR007410">
    <property type="entry name" value="LpqE-like"/>
</dbReference>
<dbReference type="InterPro" id="IPR036182">
    <property type="entry name" value="PCuAC_sf"/>
</dbReference>
<gene>
    <name evidence="1" type="ORF">WH159_15935</name>
</gene>
<keyword evidence="2" id="KW-1185">Reference proteome</keyword>
<evidence type="ECO:0000313" key="2">
    <source>
        <dbReference type="Proteomes" id="UP001380365"/>
    </source>
</evidence>
<dbReference type="Pfam" id="PF04314">
    <property type="entry name" value="PCuAC"/>
    <property type="match status" value="2"/>
</dbReference>
<dbReference type="PANTHER" id="PTHR36302:SF1">
    <property type="entry name" value="COPPER CHAPERONE PCU(A)C"/>
    <property type="match status" value="1"/>
</dbReference>
<name>A0ABU8Q946_9SPHN</name>
<dbReference type="InterPro" id="IPR058248">
    <property type="entry name" value="Lxx211020-like"/>
</dbReference>
<accession>A0ABU8Q946</accession>